<dbReference type="EMBL" id="JBHUKR010000009">
    <property type="protein sequence ID" value="MFD2418680.1"/>
    <property type="molecule type" value="Genomic_DNA"/>
</dbReference>
<evidence type="ECO:0000313" key="1">
    <source>
        <dbReference type="EMBL" id="MFD2418680.1"/>
    </source>
</evidence>
<protein>
    <submittedName>
        <fullName evidence="1">Ergot alkaloid biosynthesis protein</fullName>
    </submittedName>
</protein>
<name>A0ABW5FUF8_9PSEU</name>
<keyword evidence="2" id="KW-1185">Reference proteome</keyword>
<proteinExistence type="predicted"/>
<dbReference type="Gene3D" id="3.40.50.720">
    <property type="entry name" value="NAD(P)-binding Rossmann-like Domain"/>
    <property type="match status" value="1"/>
</dbReference>
<dbReference type="Gene3D" id="3.90.25.10">
    <property type="entry name" value="UDP-galactose 4-epimerase, domain 1"/>
    <property type="match status" value="1"/>
</dbReference>
<gene>
    <name evidence="1" type="ORF">ACFSXZ_20350</name>
</gene>
<organism evidence="1 2">
    <name type="scientific">Amycolatopsis pigmentata</name>
    <dbReference type="NCBI Taxonomy" id="450801"/>
    <lineage>
        <taxon>Bacteria</taxon>
        <taxon>Bacillati</taxon>
        <taxon>Actinomycetota</taxon>
        <taxon>Actinomycetes</taxon>
        <taxon>Pseudonocardiales</taxon>
        <taxon>Pseudonocardiaceae</taxon>
        <taxon>Amycolatopsis</taxon>
    </lineage>
</organism>
<dbReference type="SUPFAM" id="SSF51735">
    <property type="entry name" value="NAD(P)-binding Rossmann-fold domains"/>
    <property type="match status" value="1"/>
</dbReference>
<dbReference type="InterPro" id="IPR036291">
    <property type="entry name" value="NAD(P)-bd_dom_sf"/>
</dbReference>
<accession>A0ABW5FUF8</accession>
<dbReference type="InterPro" id="IPR051604">
    <property type="entry name" value="Ergot_Alk_Oxidoreductase"/>
</dbReference>
<dbReference type="Proteomes" id="UP001597417">
    <property type="component" value="Unassembled WGS sequence"/>
</dbReference>
<dbReference type="RefSeq" id="WP_378266991.1">
    <property type="nucleotide sequence ID" value="NZ_JBHUKR010000009.1"/>
</dbReference>
<sequence length="326" mass="34308">MIRQASNNPSATRVLVTGGTGKTGRELVRLLRDRGMRVRVASRTVPVVTNPTTATAETGVRKQIDCGPSRPAFGRIGNPAADDPETIRFDWNDPDTHLAALDGQDRVFLVPPTQSTDPMPSVGPFLAEARRLGISRVVLLGSAVPLAPTAPELAAQVRAQPGWVVLRPSGFMQNFLSPHPLGERIRRDGEIRTAAGDGRVGWIDTRDIAATAAAALLSDPDAIPGGDYLLTGPQALSYPEAAAIITAGTGRPIRVVHTTVDEQAAGLRAAGIPAEFAAILAAADAGARAGREDELSTAVLDLTGHAPRTFTQFVREHATRWAAPAA</sequence>
<reference evidence="2" key="1">
    <citation type="journal article" date="2019" name="Int. J. Syst. Evol. Microbiol.">
        <title>The Global Catalogue of Microorganisms (GCM) 10K type strain sequencing project: providing services to taxonomists for standard genome sequencing and annotation.</title>
        <authorList>
            <consortium name="The Broad Institute Genomics Platform"/>
            <consortium name="The Broad Institute Genome Sequencing Center for Infectious Disease"/>
            <person name="Wu L."/>
            <person name="Ma J."/>
        </authorList>
    </citation>
    <scope>NUCLEOTIDE SEQUENCE [LARGE SCALE GENOMIC DNA]</scope>
    <source>
        <strain evidence="2">CGMCC 4.7645</strain>
    </source>
</reference>
<comment type="caution">
    <text evidence="1">The sequence shown here is derived from an EMBL/GenBank/DDBJ whole genome shotgun (WGS) entry which is preliminary data.</text>
</comment>
<dbReference type="PANTHER" id="PTHR43162:SF1">
    <property type="entry name" value="PRESTALK A DIFFERENTIATION PROTEIN A"/>
    <property type="match status" value="1"/>
</dbReference>
<dbReference type="PANTHER" id="PTHR43162">
    <property type="match status" value="1"/>
</dbReference>
<evidence type="ECO:0000313" key="2">
    <source>
        <dbReference type="Proteomes" id="UP001597417"/>
    </source>
</evidence>